<accession>A0AB37UFN1</accession>
<evidence type="ECO:0000313" key="3">
    <source>
        <dbReference type="Proteomes" id="UP000282574"/>
    </source>
</evidence>
<proteinExistence type="predicted"/>
<dbReference type="EMBL" id="RSCK01000044">
    <property type="protein sequence ID" value="RUT10377.1"/>
    <property type="molecule type" value="Genomic_DNA"/>
</dbReference>
<dbReference type="Proteomes" id="UP000282574">
    <property type="component" value="Unassembled WGS sequence"/>
</dbReference>
<dbReference type="AlphaFoldDB" id="A0AB37UFN1"/>
<evidence type="ECO:0008006" key="4">
    <source>
        <dbReference type="Google" id="ProtNLM"/>
    </source>
</evidence>
<protein>
    <recommendedName>
        <fullName evidence="4">SLH domain-containing protein</fullName>
    </recommendedName>
</protein>
<organism evidence="2 3">
    <name type="scientific">Chroococcidiopsis cubana SAG 39.79</name>
    <dbReference type="NCBI Taxonomy" id="388085"/>
    <lineage>
        <taxon>Bacteria</taxon>
        <taxon>Bacillati</taxon>
        <taxon>Cyanobacteriota</taxon>
        <taxon>Cyanophyceae</taxon>
        <taxon>Chroococcidiopsidales</taxon>
        <taxon>Chroococcidiopsidaceae</taxon>
        <taxon>Chroococcidiopsis</taxon>
    </lineage>
</organism>
<evidence type="ECO:0000256" key="1">
    <source>
        <dbReference type="SAM" id="SignalP"/>
    </source>
</evidence>
<feature type="signal peptide" evidence="1">
    <location>
        <begin position="1"/>
        <end position="25"/>
    </location>
</feature>
<evidence type="ECO:0000313" key="2">
    <source>
        <dbReference type="EMBL" id="RUT10377.1"/>
    </source>
</evidence>
<keyword evidence="3" id="KW-1185">Reference proteome</keyword>
<reference evidence="2 3" key="1">
    <citation type="journal article" date="2019" name="Genome Biol. Evol.">
        <title>Day and night: Metabolic profiles and evolutionary relationships of six axenic non-marine cyanobacteria.</title>
        <authorList>
            <person name="Will S.E."/>
            <person name="Henke P."/>
            <person name="Boedeker C."/>
            <person name="Huang S."/>
            <person name="Brinkmann H."/>
            <person name="Rohde M."/>
            <person name="Jarek M."/>
            <person name="Friedl T."/>
            <person name="Seufert S."/>
            <person name="Schumacher M."/>
            <person name="Overmann J."/>
            <person name="Neumann-Schaal M."/>
            <person name="Petersen J."/>
        </authorList>
    </citation>
    <scope>NUCLEOTIDE SEQUENCE [LARGE SCALE GENOMIC DNA]</scope>
    <source>
        <strain evidence="2 3">SAG 39.79</strain>
    </source>
</reference>
<name>A0AB37UFN1_9CYAN</name>
<feature type="chain" id="PRO_5044294421" description="SLH domain-containing protein" evidence="1">
    <location>
        <begin position="26"/>
        <end position="205"/>
    </location>
</feature>
<dbReference type="RefSeq" id="WP_127024015.1">
    <property type="nucleotide sequence ID" value="NZ_JAVKZF010000004.1"/>
</dbReference>
<keyword evidence="1" id="KW-0732">Signal</keyword>
<gene>
    <name evidence="2" type="ORF">DSM107010_43730</name>
</gene>
<sequence>MKFLKFALVALVLLVNLAIAPPSWAESDLTKGSDYTEVTQALDELIKAKDTPDRGGYTSEQYQQRLDDLLFQKYVLETAEDPAQCRNETGKTLAIYANKKSGAASLYFLGDGKVTDDDWSCKGVYLPSGTKVAVTPLAPVQELTEGIAFKIVDGTRLVAKTNPQTGAIEFNVRPAKVFKVGETDWSIPTLTQADIDAKTPNAPID</sequence>
<comment type="caution">
    <text evidence="2">The sequence shown here is derived from an EMBL/GenBank/DDBJ whole genome shotgun (WGS) entry which is preliminary data.</text>
</comment>